<gene>
    <name evidence="1" type="ORF">E4T80_11945</name>
</gene>
<reference evidence="1 2" key="1">
    <citation type="submission" date="2019-03" db="EMBL/GenBank/DDBJ databases">
        <title>Diversity of the mouse oral microbiome.</title>
        <authorList>
            <person name="Joseph S."/>
            <person name="Aduse-Opoku J."/>
            <person name="Curtis M."/>
            <person name="Wade W."/>
            <person name="Hashim A."/>
        </authorList>
    </citation>
    <scope>NUCLEOTIDE SEQUENCE [LARGE SCALE GENOMIC DNA]</scope>
    <source>
        <strain evidence="1 2">WT12</strain>
    </source>
</reference>
<protein>
    <submittedName>
        <fullName evidence="1">Uncharacterized protein</fullName>
    </submittedName>
</protein>
<evidence type="ECO:0000313" key="2">
    <source>
        <dbReference type="Proteomes" id="UP000297396"/>
    </source>
</evidence>
<dbReference type="Proteomes" id="UP000297396">
    <property type="component" value="Unassembled WGS sequence"/>
</dbReference>
<dbReference type="OrthoDB" id="9970601at2"/>
<comment type="caution">
    <text evidence="1">The sequence shown here is derived from an EMBL/GenBank/DDBJ whole genome shotgun (WGS) entry which is preliminary data.</text>
</comment>
<dbReference type="EMBL" id="SPPA01000038">
    <property type="protein sequence ID" value="TFV07697.1"/>
    <property type="molecule type" value="Genomic_DNA"/>
</dbReference>
<dbReference type="RefSeq" id="WP_135058634.1">
    <property type="nucleotide sequence ID" value="NZ_JADGLC010000038.1"/>
</dbReference>
<sequence length="107" mass="11856">MQKFNLATLGYTAFALGLCLLIGSNLTSCQPYPIPTSNQSALPVQDNLEPEKIWTAADFKSAELDPLNVNYNLAGDYPPDNITDETVRLIREHNRKQLHRLTAGAVQ</sequence>
<dbReference type="AlphaFoldDB" id="A0A4Y9JT69"/>
<accession>A0A4Y9JT69</accession>
<name>A0A4Y9JT69_9PAST</name>
<proteinExistence type="predicted"/>
<evidence type="ECO:0000313" key="1">
    <source>
        <dbReference type="EMBL" id="TFV07697.1"/>
    </source>
</evidence>
<organism evidence="1 2">
    <name type="scientific">Muribacter muris</name>
    <dbReference type="NCBI Taxonomy" id="67855"/>
    <lineage>
        <taxon>Bacteria</taxon>
        <taxon>Pseudomonadati</taxon>
        <taxon>Pseudomonadota</taxon>
        <taxon>Gammaproteobacteria</taxon>
        <taxon>Pasteurellales</taxon>
        <taxon>Pasteurellaceae</taxon>
        <taxon>Muribacter</taxon>
    </lineage>
</organism>